<name>A0A4P9YH73_ROZAC</name>
<dbReference type="Proteomes" id="UP000281549">
    <property type="component" value="Unassembled WGS sequence"/>
</dbReference>
<reference evidence="2" key="1">
    <citation type="journal article" date="2018" name="Nat. Microbiol.">
        <title>Leveraging single-cell genomics to expand the fungal tree of life.</title>
        <authorList>
            <person name="Ahrendt S.R."/>
            <person name="Quandt C.A."/>
            <person name="Ciobanu D."/>
            <person name="Clum A."/>
            <person name="Salamov A."/>
            <person name="Andreopoulos B."/>
            <person name="Cheng J.F."/>
            <person name="Woyke T."/>
            <person name="Pelin A."/>
            <person name="Henrissat B."/>
            <person name="Reynolds N.K."/>
            <person name="Benny G.L."/>
            <person name="Smith M.E."/>
            <person name="James T.Y."/>
            <person name="Grigoriev I.V."/>
        </authorList>
    </citation>
    <scope>NUCLEOTIDE SEQUENCE [LARGE SCALE GENOMIC DNA]</scope>
    <source>
        <strain evidence="2">CSF55</strain>
    </source>
</reference>
<evidence type="ECO:0000313" key="1">
    <source>
        <dbReference type="EMBL" id="RKP18675.1"/>
    </source>
</evidence>
<protein>
    <submittedName>
        <fullName evidence="1">Uncharacterized protein</fullName>
    </submittedName>
</protein>
<dbReference type="EMBL" id="ML005396">
    <property type="protein sequence ID" value="RKP18675.1"/>
    <property type="molecule type" value="Genomic_DNA"/>
</dbReference>
<accession>A0A4P9YH73</accession>
<dbReference type="AlphaFoldDB" id="A0A4P9YH73"/>
<gene>
    <name evidence="1" type="ORF">ROZALSC1DRAFT_29649</name>
</gene>
<proteinExistence type="predicted"/>
<feature type="non-terminal residue" evidence="1">
    <location>
        <position position="1"/>
    </location>
</feature>
<evidence type="ECO:0000313" key="2">
    <source>
        <dbReference type="Proteomes" id="UP000281549"/>
    </source>
</evidence>
<sequence length="253" mass="29403">IHLKRKAKLNSIFTKLMANNMFKGNVRLYGKITPLKSNSPAVLKPKTLEGLFIPYGPIKLNFMIKESMVDNLDGHRSYNRRKVHLWTNARINISSWHTLVNLFGQYDYYKYVTFAGTRDEILNAIHCYNQIAANDWGTKIMNVGFALPRRYVNFLQENMNNGSISNMHFNVLAKNVLKNRLYEDVTDVRPISGEDDWEHAASLLMDNCHVHFEKELINYIQQSPKDPLPDATNVTKKIVYDYIKAKPYKQDFP</sequence>
<organism evidence="1 2">
    <name type="scientific">Rozella allomycis (strain CSF55)</name>
    <dbReference type="NCBI Taxonomy" id="988480"/>
    <lineage>
        <taxon>Eukaryota</taxon>
        <taxon>Fungi</taxon>
        <taxon>Fungi incertae sedis</taxon>
        <taxon>Cryptomycota</taxon>
        <taxon>Cryptomycota incertae sedis</taxon>
        <taxon>Rozella</taxon>
    </lineage>
</organism>